<dbReference type="PRINTS" id="PR01415">
    <property type="entry name" value="ANKYRIN"/>
</dbReference>
<proteinExistence type="predicted"/>
<name>A0A6A4EIS2_9STRA</name>
<feature type="repeat" description="ANK" evidence="3">
    <location>
        <begin position="627"/>
        <end position="659"/>
    </location>
</feature>
<sequence>MKRSFQHVSAVMSEVDDNAPTSVDTEPVASTAVAASSHDTNYFGRARKHRVLCRAAPSVLEVHPNTGQAKCCNVAIALLSPLSPRRRCGELEAALREEALLCLVLSFLNVREHQIIRQANRSWRRRVQMLALDRLDLSARTSPVCTRTLDRACQGVLQSYSRVCRLDLSGQRSLADRDLLVLTSCFWAHLEEIVADDCLEISDFGVLAVLNAQSLRLRSVSVRRCKRVTGELLAAQSSPSQQLTGSHPSLTDLNLDDTSVTRAFISRVESHFPTLQRLSALHTPAHRAFFQQDPVLSPLLHELQMLVSNELVELPLLPALLDEFSRWCRRQLQHDTEVFARTLVASGSRALLDVPLLLTGGRDAADVNARDGEEDRLALMSPLLYACASGRTRVLPVLLELAKDQPRGTAFDLENTDADGHSPLSLAVANGLTEAARLLLRAGGEVNTRSLSLASPLYLASEHGWDVLVDMLLDANARRDYAVTGGATALCAAAKNGHRSTVLRLLAAEKQAEDEKQARGRISKQQLVQALFLACEGGHLFVVSDLLLLTELDANVLMDENVSPLYLACQMGYVAIASLLLARGADPSFRRPLGGVSCLYIAAQEGHDKIVQLLVRAGADVHSKMDDMSTALHIAARMGRKAVSRALLRCGARLNDQTRSGLTALYIASEEGHTRLVHFLLEVGAARDLQTVSGATALFAAVHRGHSAVVKTLLIGGASAIVAKHNGTSPLDAAALLGDVKVARLLLRFGARVGGLALHFAERRRDAADLQALLRTRYYTQHFLHGVSTTVAPSPVTAVDAAASENEITPVRWLFIFAFRAGLELTFNHAKLAVDLGSCWSRLLCARLHRAPQVVLTSHSIVSDVVGFLSMCLLDIGCSVTC</sequence>
<dbReference type="PANTHER" id="PTHR24171">
    <property type="entry name" value="ANKYRIN REPEAT DOMAIN-CONTAINING PROTEIN 39-RELATED"/>
    <property type="match status" value="1"/>
</dbReference>
<comment type="caution">
    <text evidence="4">The sequence shown here is derived from an EMBL/GenBank/DDBJ whole genome shotgun (WGS) entry which is preliminary data.</text>
</comment>
<evidence type="ECO:0000313" key="5">
    <source>
        <dbReference type="Proteomes" id="UP000437068"/>
    </source>
</evidence>
<feature type="repeat" description="ANK" evidence="3">
    <location>
        <begin position="560"/>
        <end position="592"/>
    </location>
</feature>
<dbReference type="InterPro" id="IPR036770">
    <property type="entry name" value="Ankyrin_rpt-contain_sf"/>
</dbReference>
<dbReference type="AlphaFoldDB" id="A0A6A4EIS2"/>
<organism evidence="4 5">
    <name type="scientific">Phytophthora fragariae</name>
    <dbReference type="NCBI Taxonomy" id="53985"/>
    <lineage>
        <taxon>Eukaryota</taxon>
        <taxon>Sar</taxon>
        <taxon>Stramenopiles</taxon>
        <taxon>Oomycota</taxon>
        <taxon>Peronosporomycetes</taxon>
        <taxon>Peronosporales</taxon>
        <taxon>Peronosporaceae</taxon>
        <taxon>Phytophthora</taxon>
    </lineage>
</organism>
<dbReference type="Proteomes" id="UP000437068">
    <property type="component" value="Unassembled WGS sequence"/>
</dbReference>
<feature type="repeat" description="ANK" evidence="3">
    <location>
        <begin position="693"/>
        <end position="725"/>
    </location>
</feature>
<accession>A0A6A4EIS2</accession>
<dbReference type="Gene3D" id="1.25.40.20">
    <property type="entry name" value="Ankyrin repeat-containing domain"/>
    <property type="match status" value="3"/>
</dbReference>
<evidence type="ECO:0000256" key="1">
    <source>
        <dbReference type="ARBA" id="ARBA00022737"/>
    </source>
</evidence>
<keyword evidence="1" id="KW-0677">Repeat</keyword>
<dbReference type="SMART" id="SM00248">
    <property type="entry name" value="ANK"/>
    <property type="match status" value="11"/>
</dbReference>
<feature type="repeat" description="ANK" evidence="3">
    <location>
        <begin position="419"/>
        <end position="451"/>
    </location>
</feature>
<dbReference type="PROSITE" id="PS50088">
    <property type="entry name" value="ANK_REPEAT"/>
    <property type="match status" value="7"/>
</dbReference>
<evidence type="ECO:0000313" key="4">
    <source>
        <dbReference type="EMBL" id="KAE9319668.1"/>
    </source>
</evidence>
<evidence type="ECO:0000256" key="2">
    <source>
        <dbReference type="ARBA" id="ARBA00023043"/>
    </source>
</evidence>
<dbReference type="Pfam" id="PF12796">
    <property type="entry name" value="Ank_2"/>
    <property type="match status" value="3"/>
</dbReference>
<gene>
    <name evidence="4" type="ORF">PF001_g5785</name>
</gene>
<dbReference type="Pfam" id="PF00023">
    <property type="entry name" value="Ank"/>
    <property type="match status" value="2"/>
</dbReference>
<dbReference type="SUPFAM" id="SSF48403">
    <property type="entry name" value="Ankyrin repeat"/>
    <property type="match status" value="1"/>
</dbReference>
<evidence type="ECO:0000256" key="3">
    <source>
        <dbReference type="PROSITE-ProRule" id="PRU00023"/>
    </source>
</evidence>
<feature type="repeat" description="ANK" evidence="3">
    <location>
        <begin position="660"/>
        <end position="692"/>
    </location>
</feature>
<dbReference type="InterPro" id="IPR002110">
    <property type="entry name" value="Ankyrin_rpt"/>
</dbReference>
<feature type="repeat" description="ANK" evidence="3">
    <location>
        <begin position="594"/>
        <end position="626"/>
    </location>
</feature>
<protein>
    <submittedName>
        <fullName evidence="4">Uncharacterized protein</fullName>
    </submittedName>
</protein>
<dbReference type="SUPFAM" id="SSF52047">
    <property type="entry name" value="RNI-like"/>
    <property type="match status" value="1"/>
</dbReference>
<feature type="repeat" description="ANK" evidence="3">
    <location>
        <begin position="726"/>
        <end position="753"/>
    </location>
</feature>
<dbReference type="Gene3D" id="3.80.10.10">
    <property type="entry name" value="Ribonuclease Inhibitor"/>
    <property type="match status" value="1"/>
</dbReference>
<reference evidence="4 5" key="1">
    <citation type="submission" date="2018-08" db="EMBL/GenBank/DDBJ databases">
        <title>Genomic investigation of the strawberry pathogen Phytophthora fragariae indicates pathogenicity is determined by transcriptional variation in three key races.</title>
        <authorList>
            <person name="Adams T.M."/>
            <person name="Armitage A.D."/>
            <person name="Sobczyk M.K."/>
            <person name="Bates H.J."/>
            <person name="Dunwell J.M."/>
            <person name="Nellist C.F."/>
            <person name="Harrison R.J."/>
        </authorList>
    </citation>
    <scope>NUCLEOTIDE SEQUENCE [LARGE SCALE GENOMIC DNA]</scope>
    <source>
        <strain evidence="4 5">A4</strain>
    </source>
</reference>
<dbReference type="EMBL" id="QXGE01000220">
    <property type="protein sequence ID" value="KAE9319668.1"/>
    <property type="molecule type" value="Genomic_DNA"/>
</dbReference>
<dbReference type="InterPro" id="IPR032675">
    <property type="entry name" value="LRR_dom_sf"/>
</dbReference>
<keyword evidence="2 3" id="KW-0040">ANK repeat</keyword>
<dbReference type="PROSITE" id="PS50297">
    <property type="entry name" value="ANK_REP_REGION"/>
    <property type="match status" value="7"/>
</dbReference>